<protein>
    <submittedName>
        <fullName evidence="1">Uncharacterized protein</fullName>
    </submittedName>
</protein>
<dbReference type="AlphaFoldDB" id="Q2NUX1"/>
<dbReference type="EMBL" id="AP008232">
    <property type="protein sequence ID" value="BAE74054.1"/>
    <property type="molecule type" value="Genomic_DNA"/>
</dbReference>
<name>Q2NUX1_SODGM</name>
<dbReference type="Proteomes" id="UP000001932">
    <property type="component" value="Chromosome"/>
</dbReference>
<evidence type="ECO:0000313" key="1">
    <source>
        <dbReference type="EMBL" id="BAE74054.1"/>
    </source>
</evidence>
<accession>Q2NUX1</accession>
<evidence type="ECO:0000313" key="2">
    <source>
        <dbReference type="Proteomes" id="UP000001932"/>
    </source>
</evidence>
<dbReference type="KEGG" id="sgl:SG0779"/>
<proteinExistence type="predicted"/>
<keyword evidence="2" id="KW-1185">Reference proteome</keyword>
<dbReference type="HOGENOM" id="CLU_1057266_0_0_6"/>
<organism evidence="1 2">
    <name type="scientific">Sodalis glossinidius (strain morsitans)</name>
    <dbReference type="NCBI Taxonomy" id="343509"/>
    <lineage>
        <taxon>Bacteria</taxon>
        <taxon>Pseudomonadati</taxon>
        <taxon>Pseudomonadota</taxon>
        <taxon>Gammaproteobacteria</taxon>
        <taxon>Enterobacterales</taxon>
        <taxon>Bruguierivoracaceae</taxon>
        <taxon>Sodalis</taxon>
    </lineage>
</organism>
<reference evidence="1 2" key="1">
    <citation type="journal article" date="2006" name="Genome Res.">
        <title>Massive genome erosion and functional adaptations provide insights into the symbiotic lifestyle of Sodalis glossinidius in the tsetse host.</title>
        <authorList>
            <person name="Toh H."/>
            <person name="Weiss B.L."/>
            <person name="Perkin S.A.H."/>
            <person name="Yamashita A."/>
            <person name="Oshima K."/>
            <person name="Hattori M."/>
            <person name="Aksoy S."/>
        </authorList>
    </citation>
    <scope>NUCLEOTIDE SEQUENCE [LARGE SCALE GENOMIC DNA]</scope>
    <source>
        <strain evidence="2">morsitans</strain>
    </source>
</reference>
<sequence length="263" mass="28112">MLAQAVFMAAGPVGFAAALTLSAAELTSGLLAIAAGMLDRQHPHAASVLSLCSLGIALAASGIGEAAAAKEALTVESAGFAPRPIYHLNASEMGLYTNYANRRILAFQTHGAPTGALLQDPGGQLVSAATIAREYIQPLLNVAMEIEQQVFSPNEPLLLLACYGSRSGTAREVANVLCRPVAAYDNVLYTIKAIFAEGWMGSDVMPRYQVIHNPLRRLWLHISGQPMLQSASYQMVYPDGFDAMQQGTLSAINNFERHYYGLN</sequence>
<gene>
    <name evidence="1" type="ordered locus">SG0779</name>
</gene>